<dbReference type="STRING" id="2880.D7FI62"/>
<dbReference type="Pfam" id="PF00069">
    <property type="entry name" value="Pkinase"/>
    <property type="match status" value="1"/>
</dbReference>
<keyword evidence="3" id="KW-0418">Kinase</keyword>
<dbReference type="InterPro" id="IPR011009">
    <property type="entry name" value="Kinase-like_dom_sf"/>
</dbReference>
<proteinExistence type="predicted"/>
<feature type="compositionally biased region" description="Basic and acidic residues" evidence="1">
    <location>
        <begin position="639"/>
        <end position="651"/>
    </location>
</feature>
<accession>D7FI62</accession>
<dbReference type="GO" id="GO:0004674">
    <property type="term" value="F:protein serine/threonine kinase activity"/>
    <property type="evidence" value="ECO:0007669"/>
    <property type="project" value="TreeGrafter"/>
</dbReference>
<feature type="compositionally biased region" description="Low complexity" evidence="1">
    <location>
        <begin position="1120"/>
        <end position="1140"/>
    </location>
</feature>
<reference evidence="3 4" key="1">
    <citation type="journal article" date="2010" name="Nature">
        <title>The Ectocarpus genome and the independent evolution of multicellularity in brown algae.</title>
        <authorList>
            <person name="Cock J.M."/>
            <person name="Sterck L."/>
            <person name="Rouze P."/>
            <person name="Scornet D."/>
            <person name="Allen A.E."/>
            <person name="Amoutzias G."/>
            <person name="Anthouard V."/>
            <person name="Artiguenave F."/>
            <person name="Aury J.M."/>
            <person name="Badger J.H."/>
            <person name="Beszteri B."/>
            <person name="Billiau K."/>
            <person name="Bonnet E."/>
            <person name="Bothwell J.H."/>
            <person name="Bowler C."/>
            <person name="Boyen C."/>
            <person name="Brownlee C."/>
            <person name="Carrano C.J."/>
            <person name="Charrier B."/>
            <person name="Cho G.Y."/>
            <person name="Coelho S.M."/>
            <person name="Collen J."/>
            <person name="Corre E."/>
            <person name="Da Silva C."/>
            <person name="Delage L."/>
            <person name="Delaroque N."/>
            <person name="Dittami S.M."/>
            <person name="Doulbeau S."/>
            <person name="Elias M."/>
            <person name="Farnham G."/>
            <person name="Gachon C.M."/>
            <person name="Gschloessl B."/>
            <person name="Heesch S."/>
            <person name="Jabbari K."/>
            <person name="Jubin C."/>
            <person name="Kawai H."/>
            <person name="Kimura K."/>
            <person name="Kloareg B."/>
            <person name="Kupper F.C."/>
            <person name="Lang D."/>
            <person name="Le Bail A."/>
            <person name="Leblanc C."/>
            <person name="Lerouge P."/>
            <person name="Lohr M."/>
            <person name="Lopez P.J."/>
            <person name="Martens C."/>
            <person name="Maumus F."/>
            <person name="Michel G."/>
            <person name="Miranda-Saavedra D."/>
            <person name="Morales J."/>
            <person name="Moreau H."/>
            <person name="Motomura T."/>
            <person name="Nagasato C."/>
            <person name="Napoli C.A."/>
            <person name="Nelson D.R."/>
            <person name="Nyvall-Collen P."/>
            <person name="Peters A.F."/>
            <person name="Pommier C."/>
            <person name="Potin P."/>
            <person name="Poulain J."/>
            <person name="Quesneville H."/>
            <person name="Read B."/>
            <person name="Rensing S.A."/>
            <person name="Ritter A."/>
            <person name="Rousvoal S."/>
            <person name="Samanta M."/>
            <person name="Samson G."/>
            <person name="Schroeder D.C."/>
            <person name="Segurens B."/>
            <person name="Strittmatter M."/>
            <person name="Tonon T."/>
            <person name="Tregear J.W."/>
            <person name="Valentin K."/>
            <person name="von Dassow P."/>
            <person name="Yamagishi T."/>
            <person name="Van de Peer Y."/>
            <person name="Wincker P."/>
        </authorList>
    </citation>
    <scope>NUCLEOTIDE SEQUENCE [LARGE SCALE GENOMIC DNA]</scope>
    <source>
        <strain evidence="4">Ec32 / CCAP1310/4</strain>
    </source>
</reference>
<feature type="compositionally biased region" description="Basic and acidic residues" evidence="1">
    <location>
        <begin position="374"/>
        <end position="387"/>
    </location>
</feature>
<feature type="domain" description="Protein kinase" evidence="2">
    <location>
        <begin position="769"/>
        <end position="1106"/>
    </location>
</feature>
<feature type="compositionally biased region" description="Basic and acidic residues" evidence="1">
    <location>
        <begin position="509"/>
        <end position="522"/>
    </location>
</feature>
<dbReference type="Proteomes" id="UP000002630">
    <property type="component" value="Unassembled WGS sequence"/>
</dbReference>
<feature type="compositionally biased region" description="Low complexity" evidence="1">
    <location>
        <begin position="452"/>
        <end position="461"/>
    </location>
</feature>
<keyword evidence="4" id="KW-1185">Reference proteome</keyword>
<keyword evidence="3" id="KW-0808">Transferase</keyword>
<evidence type="ECO:0000259" key="2">
    <source>
        <dbReference type="PROSITE" id="PS50011"/>
    </source>
</evidence>
<organism evidence="3 4">
    <name type="scientific">Ectocarpus siliculosus</name>
    <name type="common">Brown alga</name>
    <name type="synonym">Conferva siliculosa</name>
    <dbReference type="NCBI Taxonomy" id="2880"/>
    <lineage>
        <taxon>Eukaryota</taxon>
        <taxon>Sar</taxon>
        <taxon>Stramenopiles</taxon>
        <taxon>Ochrophyta</taxon>
        <taxon>PX clade</taxon>
        <taxon>Phaeophyceae</taxon>
        <taxon>Ectocarpales</taxon>
        <taxon>Ectocarpaceae</taxon>
        <taxon>Ectocarpus</taxon>
    </lineage>
</organism>
<feature type="compositionally biased region" description="Low complexity" evidence="1">
    <location>
        <begin position="404"/>
        <end position="417"/>
    </location>
</feature>
<name>D7FI62_ECTSI</name>
<dbReference type="InterPro" id="IPR008271">
    <property type="entry name" value="Ser/Thr_kinase_AS"/>
</dbReference>
<feature type="region of interest" description="Disordered" evidence="1">
    <location>
        <begin position="177"/>
        <end position="205"/>
    </location>
</feature>
<feature type="region of interest" description="Disordered" evidence="1">
    <location>
        <begin position="507"/>
        <end position="565"/>
    </location>
</feature>
<dbReference type="Gene3D" id="1.10.510.10">
    <property type="entry name" value="Transferase(Phosphotransferase) domain 1"/>
    <property type="match status" value="1"/>
</dbReference>
<feature type="region of interest" description="Disordered" evidence="1">
    <location>
        <begin position="362"/>
        <end position="417"/>
    </location>
</feature>
<dbReference type="GO" id="GO:0005524">
    <property type="term" value="F:ATP binding"/>
    <property type="evidence" value="ECO:0007669"/>
    <property type="project" value="InterPro"/>
</dbReference>
<dbReference type="OrthoDB" id="110803at2759"/>
<feature type="compositionally biased region" description="Gly residues" evidence="1">
    <location>
        <begin position="362"/>
        <end position="373"/>
    </location>
</feature>
<feature type="region of interest" description="Disordered" evidence="1">
    <location>
        <begin position="634"/>
        <end position="725"/>
    </location>
</feature>
<feature type="compositionally biased region" description="Basic and acidic residues" evidence="1">
    <location>
        <begin position="711"/>
        <end position="725"/>
    </location>
</feature>
<evidence type="ECO:0000256" key="1">
    <source>
        <dbReference type="SAM" id="MobiDB-lite"/>
    </source>
</evidence>
<feature type="compositionally biased region" description="Basic and acidic residues" evidence="1">
    <location>
        <begin position="675"/>
        <end position="684"/>
    </location>
</feature>
<feature type="compositionally biased region" description="Polar residues" evidence="1">
    <location>
        <begin position="1"/>
        <end position="10"/>
    </location>
</feature>
<dbReference type="PROSITE" id="PS00108">
    <property type="entry name" value="PROTEIN_KINASE_ST"/>
    <property type="match status" value="1"/>
</dbReference>
<dbReference type="PANTHER" id="PTHR24359">
    <property type="entry name" value="SERINE/THREONINE-PROTEIN KINASE SBK1"/>
    <property type="match status" value="1"/>
</dbReference>
<feature type="compositionally biased region" description="Polar residues" evidence="1">
    <location>
        <begin position="553"/>
        <end position="562"/>
    </location>
</feature>
<evidence type="ECO:0000313" key="4">
    <source>
        <dbReference type="Proteomes" id="UP000002630"/>
    </source>
</evidence>
<dbReference type="EMBL" id="FN649760">
    <property type="protein sequence ID" value="CBJ28688.1"/>
    <property type="molecule type" value="Genomic_DNA"/>
</dbReference>
<feature type="region of interest" description="Disordered" evidence="1">
    <location>
        <begin position="437"/>
        <end position="478"/>
    </location>
</feature>
<evidence type="ECO:0000313" key="3">
    <source>
        <dbReference type="EMBL" id="CBJ28688.1"/>
    </source>
</evidence>
<dbReference type="SMART" id="SM00220">
    <property type="entry name" value="S_TKc"/>
    <property type="match status" value="1"/>
</dbReference>
<dbReference type="PROSITE" id="PS50011">
    <property type="entry name" value="PROTEIN_KINASE_DOM"/>
    <property type="match status" value="1"/>
</dbReference>
<gene>
    <name evidence="3" type="ORF">Esi_0117_0078</name>
</gene>
<dbReference type="CDD" id="cd00180">
    <property type="entry name" value="PKc"/>
    <property type="match status" value="1"/>
</dbReference>
<feature type="region of interest" description="Disordered" evidence="1">
    <location>
        <begin position="1"/>
        <end position="36"/>
    </location>
</feature>
<dbReference type="SUPFAM" id="SSF56112">
    <property type="entry name" value="Protein kinase-like (PK-like)"/>
    <property type="match status" value="1"/>
</dbReference>
<dbReference type="eggNOG" id="KOG0663">
    <property type="taxonomic scope" value="Eukaryota"/>
</dbReference>
<feature type="region of interest" description="Disordered" evidence="1">
    <location>
        <begin position="1119"/>
        <end position="1149"/>
    </location>
</feature>
<dbReference type="InParanoid" id="D7FI62"/>
<sequence length="1224" mass="128301">MMSSTATPRSAGTPAGPRLAPGSVPAAPPTATTPTRFYHNNEVPRLSKALSVVANLLKSPAKVSSRLFDVGKAIVLLALTQRFSPTSIKVRQLEQSSGADRSRGAVNTISTWARQVSKQRANKDQAVLELLDNAARAAPATKQTLLEHFGMGGTNPASVCKELSILLTALIKELHGEAGSDSPSPFSSSATSGDKGGMATAAAAPSADSATTVAAIATDDVVPRRRLPASTDSAVTGADTAVQASLEGVNAKSAIAIAATATADESKRQFRAPPATATAAEVGATAGDVVGPGKPSASSHNEENIGSAAATPGMVVPASLETGTPAPGVKSVSAAPADMAALCRGGPSSSRKCSALKVGKGEGGWGGGRGGGHLVKEGHVVGTRDGRSSTVRQGSNRQKPTVVNAGRPSAPASANAAARARSRGLAFIARPAGTPFSSGAGERGVPRDRQVKAAAANRAPGGVRGGGPRKQGCELSRSDRDGAVAAATALAAASAAAKPAAAAAGNFAQEKRGENDGVRDDEGAGGNHRHRTRPMVMQLSRPTHRPLRDRSQQDSPNTNTSAELRRTKGLLSKALSDQERLAAALVQQRKLHQEDVERHAAELREMRKENLVLDGQRSRLEALLLQAYRDMTELQGQKTETESHEDDESKHTSVPCGCPRPEEGGNDSGGGGGGDDDHHHEPSKHVSAGLPSPGSYAGSDASGGSGAEGTRGSDDHEPDGHDRFEEPCLDTALDRFNGVGFLASLLPLSGSHGGSGGARGDIVAGVVATEKGAKLGEGGGGGVFDLKIADEQLQGQFAAAGVGQGLVLKTLKKPKKGTRDTGMREIRMLASFMPTCHPNITNVFATNIATRSIVMEKMHMDLEHLLNHTREDIDRVSQDQMVRLICGAALGLKFMHEMGFAHGDVKPANMLVSDDLRECKISDFGSVGRLGVANVGDVTLPFTPPEAMGVANGWKVPLKASMDVWSFGMVVLQATSRARCLPTDHEVLGDHIHSILPTERQSWIAQAHEAMMVANDNFYYIACGRSKRTQEKASSDIIRLREVYFGTYAKTKKLDNFILSRRVWPDQRAFRHLPEVRKVLGAMMAVDPRERINMKTVALFLRHPGLWARTTTGLRAAASADAPGLPGAPTAPAAASPSPGDGSGKTSLDFKPVPETAHTLLSVLDEATNHDMVFTADGQVVPGDRAEVPSWLEVEMARKDGAWWQNVPIPTALARKAPRRQFRV</sequence>
<dbReference type="AlphaFoldDB" id="D7FI62"/>
<feature type="compositionally biased region" description="Low complexity" evidence="1">
    <location>
        <begin position="179"/>
        <end position="205"/>
    </location>
</feature>
<protein>
    <submittedName>
        <fullName evidence="3">Protein tyrosine kinase</fullName>
    </submittedName>
</protein>
<feature type="region of interest" description="Disordered" evidence="1">
    <location>
        <begin position="286"/>
        <end position="305"/>
    </location>
</feature>
<dbReference type="InterPro" id="IPR000719">
    <property type="entry name" value="Prot_kinase_dom"/>
</dbReference>
<dbReference type="PANTHER" id="PTHR24359:SF1">
    <property type="entry name" value="INHIBITOR OF NUCLEAR FACTOR KAPPA-B KINASE EPSILON SUBUNIT HOMOLOG 1-RELATED"/>
    <property type="match status" value="1"/>
</dbReference>
<feature type="compositionally biased region" description="Polar residues" evidence="1">
    <location>
        <begin position="388"/>
        <end position="401"/>
    </location>
</feature>